<organism evidence="1 2">
    <name type="scientific">Clostridium acidisoli DSM 12555</name>
    <dbReference type="NCBI Taxonomy" id="1121291"/>
    <lineage>
        <taxon>Bacteria</taxon>
        <taxon>Bacillati</taxon>
        <taxon>Bacillota</taxon>
        <taxon>Clostridia</taxon>
        <taxon>Eubacteriales</taxon>
        <taxon>Clostridiaceae</taxon>
        <taxon>Clostridium</taxon>
    </lineage>
</organism>
<accession>A0A1W1X693</accession>
<dbReference type="STRING" id="1121291.SAMN02745134_00801"/>
<dbReference type="RefSeq" id="WP_084113961.1">
    <property type="nucleotide sequence ID" value="NZ_FWXH01000002.1"/>
</dbReference>
<name>A0A1W1X693_9CLOT</name>
<dbReference type="Gene3D" id="1.10.3230.30">
    <property type="entry name" value="Phage gp6-like head-tail connector protein"/>
    <property type="match status" value="1"/>
</dbReference>
<dbReference type="OrthoDB" id="5654at2"/>
<dbReference type="Pfam" id="PF05135">
    <property type="entry name" value="Phage_connect_1"/>
    <property type="match status" value="1"/>
</dbReference>
<dbReference type="InterPro" id="IPR006450">
    <property type="entry name" value="Phage_HK97_gp6-like"/>
</dbReference>
<dbReference type="InterPro" id="IPR021146">
    <property type="entry name" value="Phage_gp6-like_head-tail"/>
</dbReference>
<gene>
    <name evidence="1" type="ORF">SAMN02745134_00801</name>
</gene>
<protein>
    <submittedName>
        <fullName evidence="1">Uncharacterized phage protein (Possible DNA packaging)</fullName>
    </submittedName>
</protein>
<reference evidence="1 2" key="1">
    <citation type="submission" date="2017-04" db="EMBL/GenBank/DDBJ databases">
        <authorList>
            <person name="Afonso C.L."/>
            <person name="Miller P.J."/>
            <person name="Scott M.A."/>
            <person name="Spackman E."/>
            <person name="Goraichik I."/>
            <person name="Dimitrov K.M."/>
            <person name="Suarez D.L."/>
            <person name="Swayne D.E."/>
        </authorList>
    </citation>
    <scope>NUCLEOTIDE SEQUENCE [LARGE SCALE GENOMIC DNA]</scope>
    <source>
        <strain evidence="1 2">DSM 12555</strain>
    </source>
</reference>
<dbReference type="NCBIfam" id="TIGR01560">
    <property type="entry name" value="put_DNA_pack"/>
    <property type="match status" value="1"/>
</dbReference>
<evidence type="ECO:0000313" key="2">
    <source>
        <dbReference type="Proteomes" id="UP000192468"/>
    </source>
</evidence>
<proteinExistence type="predicted"/>
<evidence type="ECO:0000313" key="1">
    <source>
        <dbReference type="EMBL" id="SMC19333.1"/>
    </source>
</evidence>
<sequence length="91" mass="10522">MTLDYLKNLLRIDFTDDDSYLADLIDIAQIYIDFCVGEAYKTDDKALKLADILLQKFVTDMNTNRSTTISENIKQDRIVTTTLDLLSNYME</sequence>
<dbReference type="Proteomes" id="UP000192468">
    <property type="component" value="Unassembled WGS sequence"/>
</dbReference>
<keyword evidence="2" id="KW-1185">Reference proteome</keyword>
<dbReference type="EMBL" id="FWXH01000002">
    <property type="protein sequence ID" value="SMC19333.1"/>
    <property type="molecule type" value="Genomic_DNA"/>
</dbReference>
<dbReference type="AlphaFoldDB" id="A0A1W1X693"/>
<dbReference type="CDD" id="cd08054">
    <property type="entry name" value="gp6"/>
    <property type="match status" value="1"/>
</dbReference>